<organism evidence="1 2">
    <name type="scientific">Goodea atripinnis</name>
    <dbReference type="NCBI Taxonomy" id="208336"/>
    <lineage>
        <taxon>Eukaryota</taxon>
        <taxon>Metazoa</taxon>
        <taxon>Chordata</taxon>
        <taxon>Craniata</taxon>
        <taxon>Vertebrata</taxon>
        <taxon>Euteleostomi</taxon>
        <taxon>Actinopterygii</taxon>
        <taxon>Neopterygii</taxon>
        <taxon>Teleostei</taxon>
        <taxon>Neoteleostei</taxon>
        <taxon>Acanthomorphata</taxon>
        <taxon>Ovalentaria</taxon>
        <taxon>Atherinomorphae</taxon>
        <taxon>Cyprinodontiformes</taxon>
        <taxon>Goodeidae</taxon>
        <taxon>Goodea</taxon>
    </lineage>
</organism>
<evidence type="ECO:0000313" key="1">
    <source>
        <dbReference type="EMBL" id="MEQ2160722.1"/>
    </source>
</evidence>
<accession>A0ABV0MRM6</accession>
<gene>
    <name evidence="1" type="ORF">GOODEAATRI_002342</name>
</gene>
<dbReference type="EMBL" id="JAHRIO010010079">
    <property type="protein sequence ID" value="MEQ2160722.1"/>
    <property type="molecule type" value="Genomic_DNA"/>
</dbReference>
<evidence type="ECO:0000313" key="2">
    <source>
        <dbReference type="Proteomes" id="UP001476798"/>
    </source>
</evidence>
<name>A0ABV0MRM6_9TELE</name>
<sequence length="126" mass="14280">MSLLTSVFPEITVDLTLPPLLVDLFSPLVLPLFYFSFFDPPFSPLHLLIQLLEACIKSWIVCRAETIWLQEGEHQTDQPTLLLQLCGKIVIVKDAISKLTIAPTNSTRSACRHPTFRSTTQMRLLQ</sequence>
<reference evidence="1 2" key="1">
    <citation type="submission" date="2021-06" db="EMBL/GenBank/DDBJ databases">
        <authorList>
            <person name="Palmer J.M."/>
        </authorList>
    </citation>
    <scope>NUCLEOTIDE SEQUENCE [LARGE SCALE GENOMIC DNA]</scope>
    <source>
        <strain evidence="1 2">GA_2019</strain>
        <tissue evidence="1">Muscle</tissue>
    </source>
</reference>
<comment type="caution">
    <text evidence="1">The sequence shown here is derived from an EMBL/GenBank/DDBJ whole genome shotgun (WGS) entry which is preliminary data.</text>
</comment>
<proteinExistence type="predicted"/>
<protein>
    <submittedName>
        <fullName evidence="1">Uncharacterized protein</fullName>
    </submittedName>
</protein>
<dbReference type="Proteomes" id="UP001476798">
    <property type="component" value="Unassembled WGS sequence"/>
</dbReference>
<keyword evidence="2" id="KW-1185">Reference proteome</keyword>